<dbReference type="SUPFAM" id="SSF52540">
    <property type="entry name" value="P-loop containing nucleoside triphosphate hydrolases"/>
    <property type="match status" value="1"/>
</dbReference>
<feature type="active site" description="Charge relay system" evidence="5">
    <location>
        <position position="194"/>
    </location>
</feature>
<evidence type="ECO:0000256" key="1">
    <source>
        <dbReference type="ARBA" id="ARBA00011073"/>
    </source>
</evidence>
<dbReference type="GO" id="GO:0006508">
    <property type="term" value="P:proteolysis"/>
    <property type="evidence" value="ECO:0007669"/>
    <property type="project" value="UniProtKB-KW"/>
</dbReference>
<feature type="domain" description="Peptidase S8/S53" evidence="6">
    <location>
        <begin position="2"/>
        <end position="227"/>
    </location>
</feature>
<dbReference type="PANTHER" id="PTHR43806">
    <property type="entry name" value="PEPTIDASE S8"/>
    <property type="match status" value="1"/>
</dbReference>
<dbReference type="AlphaFoldDB" id="A0A7X0J105"/>
<evidence type="ECO:0000259" key="7">
    <source>
        <dbReference type="Pfam" id="PF07755"/>
    </source>
</evidence>
<evidence type="ECO:0000256" key="2">
    <source>
        <dbReference type="ARBA" id="ARBA00022670"/>
    </source>
</evidence>
<gene>
    <name evidence="8" type="ORF">HDF25_001204</name>
</gene>
<sequence length="632" mass="71442">MKIGIIDTGVDHTHKRFNHHHITGITLLENLAKEISTIENSFNDIKGHGTGILSIIVQHAPFIETEVVKLEAENGRISEALLVRAINYLLDDHDIEVINISMGIRTNDPSQELRLACDRASKQGVILVAAVHYLHDKLCYPAHFTSVLGIGQGIVESKYKFRKLENRSANILAKGGFQRVAYPGNTFRFSVGTSLATAHFSGIICKAKLENQWDNIESLNKWILKNSDPSIISLTKHDSKINELNHTNTPALSPGELYNSLRPAPCISKVAIYPFEEKEMQSILEFPQLFPYQLTAAIGNLRSIKLDKSISLLEKQGIPYSFGELEEQTYNTFDTIIIGYFLDKLLDQNSYQGYSLIKECVKRNKNFIVWDRSVNDLIHSVISDSTTTYTGKVFLTAFAKQDKENLYASMEHTVLKSPSICVVGTNKKQGKFTTQLILKELLKENGYKVSHLATEPQGIVLGADITFPIGHNGTVDVDIMEWNKSLRFLTQMIEEHTKPDIIITGSQGSILPKHPMNDSNAAEMLSYVKAFYPDALVCTISPNDSLDYIRRTIDVIKAFVNCEVLFYVLTPFEYTIHFNNQVRVSYRQLDEMEYQDKLNYFNENLDSPTFNIKNKDNSQKIIDIIINKFSKG</sequence>
<dbReference type="Proteomes" id="UP000521017">
    <property type="component" value="Unassembled WGS sequence"/>
</dbReference>
<dbReference type="PROSITE" id="PS00136">
    <property type="entry name" value="SUBTILASE_ASP"/>
    <property type="match status" value="1"/>
</dbReference>
<evidence type="ECO:0000256" key="5">
    <source>
        <dbReference type="PROSITE-ProRule" id="PRU01240"/>
    </source>
</evidence>
<comment type="caution">
    <text evidence="8">The sequence shown here is derived from an EMBL/GenBank/DDBJ whole genome shotgun (WGS) entry which is preliminary data.</text>
</comment>
<evidence type="ECO:0000259" key="6">
    <source>
        <dbReference type="Pfam" id="PF00082"/>
    </source>
</evidence>
<dbReference type="PROSITE" id="PS51892">
    <property type="entry name" value="SUBTILASE"/>
    <property type="match status" value="1"/>
</dbReference>
<dbReference type="SUPFAM" id="SSF52743">
    <property type="entry name" value="Subtilisin-like"/>
    <property type="match status" value="1"/>
</dbReference>
<dbReference type="Pfam" id="PF00082">
    <property type="entry name" value="Peptidase_S8"/>
    <property type="match status" value="1"/>
</dbReference>
<evidence type="ECO:0000256" key="4">
    <source>
        <dbReference type="ARBA" id="ARBA00022825"/>
    </source>
</evidence>
<organism evidence="8 9">
    <name type="scientific">Pedobacter cryoconitis</name>
    <dbReference type="NCBI Taxonomy" id="188932"/>
    <lineage>
        <taxon>Bacteria</taxon>
        <taxon>Pseudomonadati</taxon>
        <taxon>Bacteroidota</taxon>
        <taxon>Sphingobacteriia</taxon>
        <taxon>Sphingobacteriales</taxon>
        <taxon>Sphingobacteriaceae</taxon>
        <taxon>Pedobacter</taxon>
    </lineage>
</organism>
<dbReference type="EMBL" id="JACHCC010000003">
    <property type="protein sequence ID" value="MBB6499063.1"/>
    <property type="molecule type" value="Genomic_DNA"/>
</dbReference>
<dbReference type="Gene3D" id="3.40.50.300">
    <property type="entry name" value="P-loop containing nucleotide triphosphate hydrolases"/>
    <property type="match status" value="1"/>
</dbReference>
<feature type="domain" description="D-glutamate N-acetyltransferase-like C-terminal" evidence="7">
    <location>
        <begin position="409"/>
        <end position="615"/>
    </location>
</feature>
<protein>
    <submittedName>
        <fullName evidence="8">Putative NAD-dependent epimerase/dehydratase family protein</fullName>
    </submittedName>
</protein>
<proteinExistence type="inferred from homology"/>
<evidence type="ECO:0000313" key="9">
    <source>
        <dbReference type="Proteomes" id="UP000521017"/>
    </source>
</evidence>
<keyword evidence="3 5" id="KW-0378">Hydrolase</keyword>
<accession>A0A7X0J105</accession>
<dbReference type="PANTHER" id="PTHR43806:SF11">
    <property type="entry name" value="CEREVISIN-RELATED"/>
    <property type="match status" value="1"/>
</dbReference>
<dbReference type="CDD" id="cd00306">
    <property type="entry name" value="Peptidases_S8_S53"/>
    <property type="match status" value="1"/>
</dbReference>
<feature type="active site" description="Charge relay system" evidence="5">
    <location>
        <position position="7"/>
    </location>
</feature>
<reference evidence="8 9" key="1">
    <citation type="submission" date="2020-08" db="EMBL/GenBank/DDBJ databases">
        <title>Genomic Encyclopedia of Type Strains, Phase IV (KMG-V): Genome sequencing to study the core and pangenomes of soil and plant-associated prokaryotes.</title>
        <authorList>
            <person name="Whitman W."/>
        </authorList>
    </citation>
    <scope>NUCLEOTIDE SEQUENCE [LARGE SCALE GENOMIC DNA]</scope>
    <source>
        <strain evidence="8 9">M2T3</strain>
    </source>
</reference>
<keyword evidence="4 5" id="KW-0720">Serine protease</keyword>
<comment type="similarity">
    <text evidence="1 5">Belongs to the peptidase S8 family.</text>
</comment>
<evidence type="ECO:0000313" key="8">
    <source>
        <dbReference type="EMBL" id="MBB6499063.1"/>
    </source>
</evidence>
<dbReference type="InterPro" id="IPR035086">
    <property type="entry name" value="DgcN-like_C"/>
</dbReference>
<evidence type="ECO:0000256" key="3">
    <source>
        <dbReference type="ARBA" id="ARBA00022801"/>
    </source>
</evidence>
<dbReference type="InterPro" id="IPR023827">
    <property type="entry name" value="Peptidase_S8_Asp-AS"/>
</dbReference>
<dbReference type="RefSeq" id="WP_184623760.1">
    <property type="nucleotide sequence ID" value="NZ_JACHCC010000003.1"/>
</dbReference>
<dbReference type="InterPro" id="IPR036852">
    <property type="entry name" value="Peptidase_S8/S53_dom_sf"/>
</dbReference>
<dbReference type="InterPro" id="IPR050131">
    <property type="entry name" value="Peptidase_S8_subtilisin-like"/>
</dbReference>
<dbReference type="GO" id="GO:0004252">
    <property type="term" value="F:serine-type endopeptidase activity"/>
    <property type="evidence" value="ECO:0007669"/>
    <property type="project" value="UniProtKB-UniRule"/>
</dbReference>
<dbReference type="Gene3D" id="3.40.50.200">
    <property type="entry name" value="Peptidase S8/S53 domain"/>
    <property type="match status" value="1"/>
</dbReference>
<dbReference type="InterPro" id="IPR000209">
    <property type="entry name" value="Peptidase_S8/S53_dom"/>
</dbReference>
<keyword evidence="2 5" id="KW-0645">Protease</keyword>
<feature type="active site" description="Charge relay system" evidence="5">
    <location>
        <position position="48"/>
    </location>
</feature>
<dbReference type="Pfam" id="PF07755">
    <property type="entry name" value="DUF1611"/>
    <property type="match status" value="1"/>
</dbReference>
<dbReference type="InterPro" id="IPR027417">
    <property type="entry name" value="P-loop_NTPase"/>
</dbReference>
<name>A0A7X0J105_9SPHI</name>